<dbReference type="Pfam" id="PF13879">
    <property type="entry name" value="Hmw_CFAP97"/>
    <property type="match status" value="1"/>
</dbReference>
<dbReference type="VEuPathDB" id="TriTrypDB:BSAL_81220"/>
<accession>A0A0S4KEZ6</accession>
<dbReference type="Proteomes" id="UP000051952">
    <property type="component" value="Unassembled WGS sequence"/>
</dbReference>
<keyword evidence="4" id="KW-1185">Reference proteome</keyword>
<comment type="similarity">
    <text evidence="1">Belongs to the CFAP97 family.</text>
</comment>
<dbReference type="PANTHER" id="PTHR33768">
    <property type="entry name" value="MIP11318P"/>
    <property type="match status" value="1"/>
</dbReference>
<protein>
    <submittedName>
        <fullName evidence="3">Uncharacterized protein</fullName>
    </submittedName>
</protein>
<dbReference type="OrthoDB" id="2163395at2759"/>
<proteinExistence type="inferred from homology"/>
<sequence length="179" mass="20574">MASRGQPVASQICSDRVQTRNYNQHRQKLASMRSAVDNRPPPMYPHLYQKLKKAQLEEERCSDIERDNRTLVKRMTDIMQRGGIDNAAPAYQVTSLNKVKRRQDLTRITDENHSLLKRIQEQQPWILVDVTLVLWERGEQLCDRICRYPYRPSASSPGRSPGRGDSSTLPAITDGRGSR</sequence>
<dbReference type="EMBL" id="CYKH01000869">
    <property type="protein sequence ID" value="CUI14259.1"/>
    <property type="molecule type" value="Genomic_DNA"/>
</dbReference>
<evidence type="ECO:0000313" key="4">
    <source>
        <dbReference type="Proteomes" id="UP000051952"/>
    </source>
</evidence>
<organism evidence="3 4">
    <name type="scientific">Bodo saltans</name>
    <name type="common">Flagellated protozoan</name>
    <dbReference type="NCBI Taxonomy" id="75058"/>
    <lineage>
        <taxon>Eukaryota</taxon>
        <taxon>Discoba</taxon>
        <taxon>Euglenozoa</taxon>
        <taxon>Kinetoplastea</taxon>
        <taxon>Metakinetoplastina</taxon>
        <taxon>Eubodonida</taxon>
        <taxon>Bodonidae</taxon>
        <taxon>Bodo</taxon>
    </lineage>
</organism>
<dbReference type="InterPro" id="IPR029488">
    <property type="entry name" value="Hmw/CFAP97"/>
</dbReference>
<gene>
    <name evidence="3" type="ORF">BSAL_81220</name>
</gene>
<evidence type="ECO:0000256" key="2">
    <source>
        <dbReference type="SAM" id="MobiDB-lite"/>
    </source>
</evidence>
<dbReference type="OMA" id="PARIDCH"/>
<reference evidence="4" key="1">
    <citation type="submission" date="2015-09" db="EMBL/GenBank/DDBJ databases">
        <authorList>
            <consortium name="Pathogen Informatics"/>
        </authorList>
    </citation>
    <scope>NUCLEOTIDE SEQUENCE [LARGE SCALE GENOMIC DNA]</scope>
    <source>
        <strain evidence="4">Lake Konstanz</strain>
    </source>
</reference>
<evidence type="ECO:0000313" key="3">
    <source>
        <dbReference type="EMBL" id="CUI14259.1"/>
    </source>
</evidence>
<feature type="region of interest" description="Disordered" evidence="2">
    <location>
        <begin position="150"/>
        <end position="179"/>
    </location>
</feature>
<name>A0A0S4KEZ6_BODSA</name>
<feature type="compositionally biased region" description="Low complexity" evidence="2">
    <location>
        <begin position="151"/>
        <end position="167"/>
    </location>
</feature>
<dbReference type="PANTHER" id="PTHR33768:SF3">
    <property type="entry name" value="MIP11318P"/>
    <property type="match status" value="1"/>
</dbReference>
<dbReference type="InterPro" id="IPR038792">
    <property type="entry name" value="CFAP97D1/2"/>
</dbReference>
<dbReference type="AlphaFoldDB" id="A0A0S4KEZ6"/>
<evidence type="ECO:0000256" key="1">
    <source>
        <dbReference type="ARBA" id="ARBA00008315"/>
    </source>
</evidence>